<keyword evidence="3" id="KW-1185">Reference proteome</keyword>
<name>A0A0E0F212_9ORYZ</name>
<accession>A0A0E0F212</accession>
<proteinExistence type="predicted"/>
<dbReference type="HOGENOM" id="CLU_1930868_0_0_1"/>
<feature type="compositionally biased region" description="Basic residues" evidence="1">
    <location>
        <begin position="104"/>
        <end position="115"/>
    </location>
</feature>
<dbReference type="STRING" id="40149.A0A0E0F212"/>
<dbReference type="Proteomes" id="UP000008021">
    <property type="component" value="Chromosome 11"/>
</dbReference>
<evidence type="ECO:0000256" key="1">
    <source>
        <dbReference type="SAM" id="MobiDB-lite"/>
    </source>
</evidence>
<organism evidence="2">
    <name type="scientific">Oryza meridionalis</name>
    <dbReference type="NCBI Taxonomy" id="40149"/>
    <lineage>
        <taxon>Eukaryota</taxon>
        <taxon>Viridiplantae</taxon>
        <taxon>Streptophyta</taxon>
        <taxon>Embryophyta</taxon>
        <taxon>Tracheophyta</taxon>
        <taxon>Spermatophyta</taxon>
        <taxon>Magnoliopsida</taxon>
        <taxon>Liliopsida</taxon>
        <taxon>Poales</taxon>
        <taxon>Poaceae</taxon>
        <taxon>BOP clade</taxon>
        <taxon>Oryzoideae</taxon>
        <taxon>Oryzeae</taxon>
        <taxon>Oryzinae</taxon>
        <taxon>Oryza</taxon>
    </lineage>
</organism>
<dbReference type="Gramene" id="OMERI11G01800.1">
    <property type="protein sequence ID" value="OMERI11G01800.1"/>
    <property type="gene ID" value="OMERI11G01800"/>
</dbReference>
<evidence type="ECO:0000313" key="3">
    <source>
        <dbReference type="Proteomes" id="UP000008021"/>
    </source>
</evidence>
<dbReference type="EnsemblPlants" id="OMERI11G01800.1">
    <property type="protein sequence ID" value="OMERI11G01800.1"/>
    <property type="gene ID" value="OMERI11G01800"/>
</dbReference>
<protein>
    <submittedName>
        <fullName evidence="2">Uncharacterized protein</fullName>
    </submittedName>
</protein>
<feature type="region of interest" description="Disordered" evidence="1">
    <location>
        <begin position="1"/>
        <end position="37"/>
    </location>
</feature>
<feature type="compositionally biased region" description="Pro residues" evidence="1">
    <location>
        <begin position="1"/>
        <end position="15"/>
    </location>
</feature>
<reference evidence="2" key="1">
    <citation type="submission" date="2015-04" db="UniProtKB">
        <authorList>
            <consortium name="EnsemblPlants"/>
        </authorList>
    </citation>
    <scope>IDENTIFICATION</scope>
</reference>
<reference evidence="2" key="2">
    <citation type="submission" date="2018-05" db="EMBL/GenBank/DDBJ databases">
        <title>OmerRS3 (Oryza meridionalis Reference Sequence Version 3).</title>
        <authorList>
            <person name="Zhang J."/>
            <person name="Kudrna D."/>
            <person name="Lee S."/>
            <person name="Talag J."/>
            <person name="Welchert J."/>
            <person name="Wing R.A."/>
        </authorList>
    </citation>
    <scope>NUCLEOTIDE SEQUENCE [LARGE SCALE GENOMIC DNA]</scope>
    <source>
        <strain evidence="2">cv. OR44</strain>
    </source>
</reference>
<evidence type="ECO:0000313" key="2">
    <source>
        <dbReference type="EnsemblPlants" id="OMERI11G01800.1"/>
    </source>
</evidence>
<feature type="compositionally biased region" description="Basic residues" evidence="1">
    <location>
        <begin position="26"/>
        <end position="37"/>
    </location>
</feature>
<feature type="region of interest" description="Disordered" evidence="1">
    <location>
        <begin position="80"/>
        <end position="131"/>
    </location>
</feature>
<dbReference type="AlphaFoldDB" id="A0A0E0F212"/>
<sequence length="131" mass="14177">MPPLPGPRRLAPPRPPRLRPGVPRSPRPRHLPLPGPRRRALHAFSNSAPTVRSDAYLSTLLFALFHAGRVDDVKSTLASAESSFGVAPSRASHNVLGASEKSKRDGRKKGEKRGKKGDVDTLTCGVYMGPR</sequence>